<evidence type="ECO:0000313" key="2">
    <source>
        <dbReference type="Proteomes" id="UP001162480"/>
    </source>
</evidence>
<evidence type="ECO:0000313" key="1">
    <source>
        <dbReference type="EMBL" id="CAI9728694.1"/>
    </source>
</evidence>
<dbReference type="Proteomes" id="UP001162480">
    <property type="component" value="Chromosome 10"/>
</dbReference>
<reference evidence="1" key="1">
    <citation type="submission" date="2023-08" db="EMBL/GenBank/DDBJ databases">
        <authorList>
            <person name="Alioto T."/>
            <person name="Alioto T."/>
            <person name="Gomez Garrido J."/>
        </authorList>
    </citation>
    <scope>NUCLEOTIDE SEQUENCE</scope>
</reference>
<accession>A0AA36B6Y6</accession>
<gene>
    <name evidence="1" type="ORF">OCTVUL_1B013476</name>
</gene>
<dbReference type="AlphaFoldDB" id="A0AA36B6Y6"/>
<organism evidence="1 2">
    <name type="scientific">Octopus vulgaris</name>
    <name type="common">Common octopus</name>
    <dbReference type="NCBI Taxonomy" id="6645"/>
    <lineage>
        <taxon>Eukaryota</taxon>
        <taxon>Metazoa</taxon>
        <taxon>Spiralia</taxon>
        <taxon>Lophotrochozoa</taxon>
        <taxon>Mollusca</taxon>
        <taxon>Cephalopoda</taxon>
        <taxon>Coleoidea</taxon>
        <taxon>Octopodiformes</taxon>
        <taxon>Octopoda</taxon>
        <taxon>Incirrata</taxon>
        <taxon>Octopodidae</taxon>
        <taxon>Octopus</taxon>
    </lineage>
</organism>
<sequence>MPELLLLGIQSKTTTPPPGYAGLTSAFNGKKMLSCATSFVNKFDSDLPVFFTRSFTADEARVYRKYQGEFKLMMTKSVQTKISLKSYANIFTSEKSINICESSVKSVAEEEVVKNT</sequence>
<protein>
    <submittedName>
        <fullName evidence="1">Uncharacterized protein</fullName>
    </submittedName>
</protein>
<name>A0AA36B6Y6_OCTVU</name>
<dbReference type="EMBL" id="OX597823">
    <property type="protein sequence ID" value="CAI9728694.1"/>
    <property type="molecule type" value="Genomic_DNA"/>
</dbReference>
<proteinExistence type="predicted"/>
<keyword evidence="2" id="KW-1185">Reference proteome</keyword>